<dbReference type="PANTHER" id="PTHR46169">
    <property type="entry name" value="DNA REPLICATION-RELATED ELEMENT FACTOR, ISOFORM A"/>
    <property type="match status" value="1"/>
</dbReference>
<evidence type="ECO:0000313" key="4">
    <source>
        <dbReference type="Proteomes" id="UP000663852"/>
    </source>
</evidence>
<dbReference type="InterPro" id="IPR052717">
    <property type="entry name" value="Vacuolar_transposase_reg"/>
</dbReference>
<evidence type="ECO:0000313" key="1">
    <source>
        <dbReference type="EMBL" id="CAF0828407.1"/>
    </source>
</evidence>
<dbReference type="InterPro" id="IPR012337">
    <property type="entry name" value="RNaseH-like_sf"/>
</dbReference>
<proteinExistence type="predicted"/>
<organism evidence="2 4">
    <name type="scientific">Adineta ricciae</name>
    <name type="common">Rotifer</name>
    <dbReference type="NCBI Taxonomy" id="249248"/>
    <lineage>
        <taxon>Eukaryota</taxon>
        <taxon>Metazoa</taxon>
        <taxon>Spiralia</taxon>
        <taxon>Gnathifera</taxon>
        <taxon>Rotifera</taxon>
        <taxon>Eurotatoria</taxon>
        <taxon>Bdelloidea</taxon>
        <taxon>Adinetida</taxon>
        <taxon>Adinetidae</taxon>
        <taxon>Adineta</taxon>
    </lineage>
</organism>
<dbReference type="OrthoDB" id="10064025at2759"/>
<gene>
    <name evidence="2" type="ORF">EDS130_LOCUS38688</name>
    <name evidence="1" type="ORF">XAT740_LOCUS4331</name>
</gene>
<name>A0A815NEG2_ADIRI</name>
<dbReference type="GO" id="GO:0005634">
    <property type="term" value="C:nucleus"/>
    <property type="evidence" value="ECO:0007669"/>
    <property type="project" value="TreeGrafter"/>
</dbReference>
<reference evidence="2" key="1">
    <citation type="submission" date="2021-02" db="EMBL/GenBank/DDBJ databases">
        <authorList>
            <person name="Nowell W R."/>
        </authorList>
    </citation>
    <scope>NUCLEOTIDE SEQUENCE</scope>
</reference>
<dbReference type="AlphaFoldDB" id="A0A815NEG2"/>
<dbReference type="EMBL" id="CAJNOR010000176">
    <property type="protein sequence ID" value="CAF0828407.1"/>
    <property type="molecule type" value="Genomic_DNA"/>
</dbReference>
<dbReference type="GO" id="GO:0006357">
    <property type="term" value="P:regulation of transcription by RNA polymerase II"/>
    <property type="evidence" value="ECO:0007669"/>
    <property type="project" value="TreeGrafter"/>
</dbReference>
<accession>A0A815NEG2</accession>
<dbReference type="SUPFAM" id="SSF53098">
    <property type="entry name" value="Ribonuclease H-like"/>
    <property type="match status" value="1"/>
</dbReference>
<sequence length="327" mass="36933">MNVGSNILISQQLITIGFLKECSIRWSPISVKTLKLDPLRQCFDKVSKTISQTLQGVDHMALTIDGRSVLDRLDINDKVYQIVTDNASAMIKAYKFGLTVNDDANEDDTKSFPDVRDLSDDNNDVYIRDNPSDVRLACFAHTMQLCIRDGLKNATYIPKVLGNCKVIAKFAHKSSKIADLLEPLNKNIYKYNLTRWNSEYMLIKSIVSITSSMENPIKFSSNDFAVLEDLIDVLDPFCDISMKCQADHVVTTSLVAPSITRLVGHLRDIKEHVKFCLKLVQHLQESIKTRFSGMINKLHLVDVVDNGQFGGPRYFVAAVLDPSFRFY</sequence>
<comment type="caution">
    <text evidence="2">The sequence shown here is derived from an EMBL/GenBank/DDBJ whole genome shotgun (WGS) entry which is preliminary data.</text>
</comment>
<dbReference type="Proteomes" id="UP000663828">
    <property type="component" value="Unassembled WGS sequence"/>
</dbReference>
<keyword evidence="3" id="KW-1185">Reference proteome</keyword>
<dbReference type="Proteomes" id="UP000663852">
    <property type="component" value="Unassembled WGS sequence"/>
</dbReference>
<protein>
    <submittedName>
        <fullName evidence="2">Uncharacterized protein</fullName>
    </submittedName>
</protein>
<evidence type="ECO:0000313" key="3">
    <source>
        <dbReference type="Proteomes" id="UP000663828"/>
    </source>
</evidence>
<evidence type="ECO:0000313" key="2">
    <source>
        <dbReference type="EMBL" id="CAF1438376.1"/>
    </source>
</evidence>
<dbReference type="PANTHER" id="PTHR46169:SF29">
    <property type="entry name" value="DNA REPLICATION-RELATED ELEMENT FACTOR, ISOFORM A"/>
    <property type="match status" value="1"/>
</dbReference>
<dbReference type="EMBL" id="CAJNOJ010000410">
    <property type="protein sequence ID" value="CAF1438376.1"/>
    <property type="molecule type" value="Genomic_DNA"/>
</dbReference>